<keyword evidence="2" id="KW-1185">Reference proteome</keyword>
<dbReference type="Gene3D" id="3.20.20.80">
    <property type="entry name" value="Glycosidases"/>
    <property type="match status" value="1"/>
</dbReference>
<name>A0AAW0TDR7_SCYPA</name>
<proteinExistence type="predicted"/>
<evidence type="ECO:0000313" key="2">
    <source>
        <dbReference type="Proteomes" id="UP001487740"/>
    </source>
</evidence>
<dbReference type="InterPro" id="IPR017853">
    <property type="entry name" value="GH"/>
</dbReference>
<sequence>MRREYQMAAAFMLADNYGVVRLMSSYSFSDSIEGPPMDSVTNMTLPVITSPDMECDGGWVCEHRWSPIANMVEFRNAVAGTNRSRFEVLSSGVLLLNRGAVGLFVLTPDGIMDELINTADGTAWLTINNTDVPFVAFCVDCGE</sequence>
<reference evidence="1 2" key="1">
    <citation type="submission" date="2023-03" db="EMBL/GenBank/DDBJ databases">
        <title>High-quality genome of Scylla paramamosain provides insights in environmental adaptation.</title>
        <authorList>
            <person name="Zhang L."/>
        </authorList>
    </citation>
    <scope>NUCLEOTIDE SEQUENCE [LARGE SCALE GENOMIC DNA]</scope>
    <source>
        <strain evidence="1">LZ_2023a</strain>
        <tissue evidence="1">Muscle</tissue>
    </source>
</reference>
<comment type="caution">
    <text evidence="1">The sequence shown here is derived from an EMBL/GenBank/DDBJ whole genome shotgun (WGS) entry which is preliminary data.</text>
</comment>
<evidence type="ECO:0000313" key="1">
    <source>
        <dbReference type="EMBL" id="KAK8385479.1"/>
    </source>
</evidence>
<gene>
    <name evidence="1" type="ORF">O3P69_016355</name>
</gene>
<dbReference type="SUPFAM" id="SSF51445">
    <property type="entry name" value="(Trans)glycosidases"/>
    <property type="match status" value="1"/>
</dbReference>
<dbReference type="AlphaFoldDB" id="A0AAW0TDR7"/>
<dbReference type="Proteomes" id="UP001487740">
    <property type="component" value="Unassembled WGS sequence"/>
</dbReference>
<accession>A0AAW0TDR7</accession>
<organism evidence="1 2">
    <name type="scientific">Scylla paramamosain</name>
    <name type="common">Mud crab</name>
    <dbReference type="NCBI Taxonomy" id="85552"/>
    <lineage>
        <taxon>Eukaryota</taxon>
        <taxon>Metazoa</taxon>
        <taxon>Ecdysozoa</taxon>
        <taxon>Arthropoda</taxon>
        <taxon>Crustacea</taxon>
        <taxon>Multicrustacea</taxon>
        <taxon>Malacostraca</taxon>
        <taxon>Eumalacostraca</taxon>
        <taxon>Eucarida</taxon>
        <taxon>Decapoda</taxon>
        <taxon>Pleocyemata</taxon>
        <taxon>Brachyura</taxon>
        <taxon>Eubrachyura</taxon>
        <taxon>Portunoidea</taxon>
        <taxon>Portunidae</taxon>
        <taxon>Portuninae</taxon>
        <taxon>Scylla</taxon>
    </lineage>
</organism>
<dbReference type="EMBL" id="JARAKH010000032">
    <property type="protein sequence ID" value="KAK8385479.1"/>
    <property type="molecule type" value="Genomic_DNA"/>
</dbReference>
<protein>
    <submittedName>
        <fullName evidence="1">Uncharacterized protein</fullName>
    </submittedName>
</protein>